<accession>A0A1K1SCJ5</accession>
<dbReference type="EMBL" id="FPIZ01000020">
    <property type="protein sequence ID" value="SFW82030.1"/>
    <property type="molecule type" value="Genomic_DNA"/>
</dbReference>
<gene>
    <name evidence="1" type="ORF">SAMN05661012_05183</name>
    <name evidence="2" type="ORF">SR876_04600</name>
</gene>
<evidence type="ECO:0000313" key="3">
    <source>
        <dbReference type="Proteomes" id="UP000183788"/>
    </source>
</evidence>
<dbReference type="EMBL" id="CP140154">
    <property type="protein sequence ID" value="WQG90766.1"/>
    <property type="molecule type" value="Genomic_DNA"/>
</dbReference>
<dbReference type="Proteomes" id="UP001326715">
    <property type="component" value="Chromosome"/>
</dbReference>
<evidence type="ECO:0000313" key="2">
    <source>
        <dbReference type="EMBL" id="WQG90766.1"/>
    </source>
</evidence>
<name>A0A1K1SCJ5_9BACT</name>
<organism evidence="1 3">
    <name type="scientific">Chitinophaga sancti</name>
    <dbReference type="NCBI Taxonomy" id="1004"/>
    <lineage>
        <taxon>Bacteria</taxon>
        <taxon>Pseudomonadati</taxon>
        <taxon>Bacteroidota</taxon>
        <taxon>Chitinophagia</taxon>
        <taxon>Chitinophagales</taxon>
        <taxon>Chitinophagaceae</taxon>
        <taxon>Chitinophaga</taxon>
    </lineage>
</organism>
<evidence type="ECO:0000313" key="4">
    <source>
        <dbReference type="Proteomes" id="UP001326715"/>
    </source>
</evidence>
<protein>
    <submittedName>
        <fullName evidence="1">Uncharacterized protein</fullName>
    </submittedName>
</protein>
<keyword evidence="4" id="KW-1185">Reference proteome</keyword>
<sequence>MKTISKLGNDYYLFDKKILNYSNKILIYMKIWALILSSLFAFSINANAQSYIFVDSSTLRQSYLKTEDISLQEDFFVMLIIADGSKSYAKLIRKGKEYFIESKKDDGEKCLMKIEKELPLLDSFHIPSYDYLIINGKEVHHYFDMLIMGSKNSYASFIPYNSSIYLNRDCIIDLGGDIAALYEIFEEAYAYFEKNKK</sequence>
<dbReference type="RefSeq" id="WP_072364204.1">
    <property type="nucleotide sequence ID" value="NZ_CP139972.1"/>
</dbReference>
<evidence type="ECO:0000313" key="1">
    <source>
        <dbReference type="EMBL" id="SFW82030.1"/>
    </source>
</evidence>
<reference evidence="2 4" key="2">
    <citation type="submission" date="2023-11" db="EMBL/GenBank/DDBJ databases">
        <title>MicrobeMod: A computational toolkit for identifying prokaryotic methylation and restriction-modification with nanopore sequencing.</title>
        <authorList>
            <person name="Crits-Christoph A."/>
            <person name="Kang S.C."/>
            <person name="Lee H."/>
            <person name="Ostrov N."/>
        </authorList>
    </citation>
    <scope>NUCLEOTIDE SEQUENCE [LARGE SCALE GENOMIC DNA]</scope>
    <source>
        <strain evidence="2 4">ATCC 23090</strain>
    </source>
</reference>
<dbReference type="Proteomes" id="UP000183788">
    <property type="component" value="Unassembled WGS sequence"/>
</dbReference>
<reference evidence="1 3" key="1">
    <citation type="submission" date="2016-11" db="EMBL/GenBank/DDBJ databases">
        <authorList>
            <person name="Jaros S."/>
            <person name="Januszkiewicz K."/>
            <person name="Wedrychowicz H."/>
        </authorList>
    </citation>
    <scope>NUCLEOTIDE SEQUENCE [LARGE SCALE GENOMIC DNA]</scope>
    <source>
        <strain evidence="1 3">DSM 784</strain>
    </source>
</reference>
<dbReference type="AlphaFoldDB" id="A0A1K1SCJ5"/>
<proteinExistence type="predicted"/>